<dbReference type="Pfam" id="PF03097">
    <property type="entry name" value="BRO1"/>
    <property type="match status" value="1"/>
</dbReference>
<dbReference type="PROSITE" id="PS51180">
    <property type="entry name" value="BRO1"/>
    <property type="match status" value="1"/>
</dbReference>
<keyword evidence="5" id="KW-1185">Reference proteome</keyword>
<feature type="coiled-coil region" evidence="1">
    <location>
        <begin position="553"/>
        <end position="580"/>
    </location>
</feature>
<comment type="caution">
    <text evidence="4">The sequence shown here is derived from an EMBL/GenBank/DDBJ whole genome shotgun (WGS) entry which is preliminary data.</text>
</comment>
<dbReference type="PANTHER" id="PTHR23030:SF39">
    <property type="entry name" value="PROGRAMMED CELL DEATH 6-INTERACTING PROTEIN"/>
    <property type="match status" value="1"/>
</dbReference>
<dbReference type="SMART" id="SM01041">
    <property type="entry name" value="BRO1"/>
    <property type="match status" value="1"/>
</dbReference>
<dbReference type="InterPro" id="IPR004328">
    <property type="entry name" value="BRO1_dom"/>
</dbReference>
<name>A0ABN8QSV1_9CNID</name>
<dbReference type="InterPro" id="IPR025304">
    <property type="entry name" value="ALIX_V_dom"/>
</dbReference>
<protein>
    <recommendedName>
        <fullName evidence="3">BRO1 domain-containing protein</fullName>
    </recommendedName>
</protein>
<accession>A0ABN8QSV1</accession>
<evidence type="ECO:0000259" key="3">
    <source>
        <dbReference type="PROSITE" id="PS51180"/>
    </source>
</evidence>
<evidence type="ECO:0000313" key="4">
    <source>
        <dbReference type="EMBL" id="CAH3170033.1"/>
    </source>
</evidence>
<dbReference type="Proteomes" id="UP001159405">
    <property type="component" value="Unassembled WGS sequence"/>
</dbReference>
<dbReference type="PANTHER" id="PTHR23030">
    <property type="entry name" value="PCD6 INTERACTING PROTEIN-RELATED"/>
    <property type="match status" value="1"/>
</dbReference>
<evidence type="ECO:0000256" key="1">
    <source>
        <dbReference type="SAM" id="Coils"/>
    </source>
</evidence>
<organism evidence="4 5">
    <name type="scientific">Porites lobata</name>
    <dbReference type="NCBI Taxonomy" id="104759"/>
    <lineage>
        <taxon>Eukaryota</taxon>
        <taxon>Metazoa</taxon>
        <taxon>Cnidaria</taxon>
        <taxon>Anthozoa</taxon>
        <taxon>Hexacorallia</taxon>
        <taxon>Scleractinia</taxon>
        <taxon>Fungiina</taxon>
        <taxon>Poritidae</taxon>
        <taxon>Porites</taxon>
    </lineage>
</organism>
<dbReference type="Gene3D" id="1.20.140.50">
    <property type="entry name" value="alix/aip1 like domains"/>
    <property type="match status" value="1"/>
</dbReference>
<evidence type="ECO:0000313" key="5">
    <source>
        <dbReference type="Proteomes" id="UP001159405"/>
    </source>
</evidence>
<feature type="compositionally biased region" description="Pro residues" evidence="2">
    <location>
        <begin position="739"/>
        <end position="754"/>
    </location>
</feature>
<feature type="domain" description="BRO1" evidence="3">
    <location>
        <begin position="3"/>
        <end position="392"/>
    </location>
</feature>
<dbReference type="Pfam" id="PF13949">
    <property type="entry name" value="ALIX_LYPXL_bnd"/>
    <property type="match status" value="1"/>
</dbReference>
<dbReference type="EMBL" id="CALNXK010000153">
    <property type="protein sequence ID" value="CAH3170033.1"/>
    <property type="molecule type" value="Genomic_DNA"/>
</dbReference>
<sequence length="846" mass="93625">MAGWINIPLKRSDGVDFKKPLEKFIKNTFSAEVATENEDAIAELTKLRNTCVMQTLDKHESALEPLLRYYDQLEAMEGKFPVSESQVRISFTWYDAFDKGSLWGYRKSSMPSLNYERLCLLFNIGVLQGQIAAAQNFQSDEGLKTAAKMFQLASGSFHLLKESVFAQLHQVPTPDLSVETLNALSAIMLAQGQESIWNKTEQDKMKDAIIAKVALQAADLYKEANAACQVTSVKQQLEKEWSTILSSKHDFFTAIAQYHQARLAKDKGSYGEGVARFQLAEKLMATVAKNSMGLIEFKTWQSRINREAAELKKDNEFIYHDRIPPTDNLEAIGRAALAKSLPPSKPASSNSVDLFSKLVPMAVHNALQAYESRKGEIINFEVGRLREGTQLMNSVLASLNLPAAIEDLSGQTVPKSMLDKSAAVIEKGGLQALDTFMQNLPELLQRNREILDEATRMMDEEERDDSQMRERFKTKWTPKPSGELTVQLRQEAEKYRGIMENAMRADGVVREKYNKHRRHMDLLSKGEAQLTAAIPKIGAASSSSSSSPAVQELRKLMEQIDTIKAERDTMEQDLKVQQDDMAVKFLSALAADGTIPDVEGIISSNLSAAFDSLKQSVTDSLARQEKIMASVQTANDKFVKEKQSGQAATERETMLKELATAYDIYMELIGNLQEGTKFYNDFTPILVRYQQKASDLVFARKTEREELSRDLQKSIASQPAEQTPAAPPHHQPSGARVPPARPPPPSTQQAPPPTTASSAPPMAPPPGAPQQYPPQSYQPMPTPGYMPYQYGSYAPPGGVGGVPGGYPGYAPPLPPGYYYGGYGMPPPQGYPPQGLQSPPGPQYPRQ</sequence>
<dbReference type="Gene3D" id="1.20.120.560">
    <property type="entry name" value="alix/aip1 in complex with the ypdl late domain"/>
    <property type="match status" value="1"/>
</dbReference>
<feature type="compositionally biased region" description="Gly residues" evidence="2">
    <location>
        <begin position="797"/>
        <end position="807"/>
    </location>
</feature>
<proteinExistence type="predicted"/>
<feature type="region of interest" description="Disordered" evidence="2">
    <location>
        <begin position="708"/>
        <end position="846"/>
    </location>
</feature>
<feature type="compositionally biased region" description="Pro residues" evidence="2">
    <location>
        <begin position="761"/>
        <end position="772"/>
    </location>
</feature>
<dbReference type="InterPro" id="IPR038499">
    <property type="entry name" value="BRO1_sf"/>
</dbReference>
<dbReference type="Gene3D" id="1.25.40.280">
    <property type="entry name" value="alix/aip1 like domains"/>
    <property type="match status" value="1"/>
</dbReference>
<keyword evidence="1" id="KW-0175">Coiled coil</keyword>
<reference evidence="4 5" key="1">
    <citation type="submission" date="2022-05" db="EMBL/GenBank/DDBJ databases">
        <authorList>
            <consortium name="Genoscope - CEA"/>
            <person name="William W."/>
        </authorList>
    </citation>
    <scope>NUCLEOTIDE SEQUENCE [LARGE SCALE GENOMIC DNA]</scope>
</reference>
<feature type="coiled-coil region" evidence="1">
    <location>
        <begin position="444"/>
        <end position="471"/>
    </location>
</feature>
<gene>
    <name evidence="4" type="ORF">PLOB_00010424</name>
</gene>
<dbReference type="CDD" id="cd09240">
    <property type="entry name" value="BRO1_Alix"/>
    <property type="match status" value="1"/>
</dbReference>
<dbReference type="CDD" id="cd09235">
    <property type="entry name" value="V_Alix"/>
    <property type="match status" value="1"/>
</dbReference>
<evidence type="ECO:0000256" key="2">
    <source>
        <dbReference type="SAM" id="MobiDB-lite"/>
    </source>
</evidence>